<evidence type="ECO:0000259" key="3">
    <source>
        <dbReference type="PROSITE" id="PS50977"/>
    </source>
</evidence>
<keyword evidence="5" id="KW-1185">Reference proteome</keyword>
<dbReference type="PANTHER" id="PTHR43479:SF7">
    <property type="entry name" value="TETR-FAMILY TRANSCRIPTIONAL REGULATOR"/>
    <property type="match status" value="1"/>
</dbReference>
<dbReference type="PROSITE" id="PS50977">
    <property type="entry name" value="HTH_TETR_2"/>
    <property type="match status" value="1"/>
</dbReference>
<sequence length="182" mass="21187">MVGIRNNRRAKYTKKIIKETVLSLLQTKTIDVITVTEICKEADVNRTTFYRYYNDVYMCVDQIEKDFLDKLEVPEGSSLIDGLTIVLTAFYENPQLSNLVFVEGKTELLDKMLSYRPHPFKKTTLDAYQDTYIMLGFQGILKRWVKGGMKEAPDKLTKIIVQILFADNLQDKRKQFENGRIQ</sequence>
<keyword evidence="1 2" id="KW-0238">DNA-binding</keyword>
<feature type="domain" description="HTH tetR-type" evidence="3">
    <location>
        <begin position="11"/>
        <end position="71"/>
    </location>
</feature>
<evidence type="ECO:0000256" key="2">
    <source>
        <dbReference type="PROSITE-ProRule" id="PRU00335"/>
    </source>
</evidence>
<protein>
    <submittedName>
        <fullName evidence="4">TetR family transcriptional regulator</fullName>
    </submittedName>
</protein>
<proteinExistence type="predicted"/>
<dbReference type="EMBL" id="CP018867">
    <property type="protein sequence ID" value="AUI71888.1"/>
    <property type="molecule type" value="Genomic_DNA"/>
</dbReference>
<dbReference type="SUPFAM" id="SSF46689">
    <property type="entry name" value="Homeodomain-like"/>
    <property type="match status" value="1"/>
</dbReference>
<accession>A0A2K9HHM9</accession>
<dbReference type="Proteomes" id="UP000234653">
    <property type="component" value="Chromosome"/>
</dbReference>
<feature type="DNA-binding region" description="H-T-H motif" evidence="2">
    <location>
        <begin position="34"/>
        <end position="53"/>
    </location>
</feature>
<dbReference type="STRING" id="1423720.FC67_GL000391"/>
<dbReference type="KEGG" id="lali:LA20249_06740"/>
<name>A0A2K9HHM9_9LACO</name>
<dbReference type="InterPro" id="IPR009057">
    <property type="entry name" value="Homeodomain-like_sf"/>
</dbReference>
<dbReference type="InterPro" id="IPR050624">
    <property type="entry name" value="HTH-type_Tx_Regulator"/>
</dbReference>
<reference evidence="4 5" key="1">
    <citation type="submission" date="2016-12" db="EMBL/GenBank/DDBJ databases">
        <title>The whole genome sequencing and assembly of Lactobacillus alimentarius DSM 20249T strain.</title>
        <authorList>
            <person name="Lee Y.-J."/>
            <person name="Yi H."/>
            <person name="Bahn Y.-S."/>
            <person name="Kim J.F."/>
            <person name="Lee D.-W."/>
        </authorList>
    </citation>
    <scope>NUCLEOTIDE SEQUENCE [LARGE SCALE GENOMIC DNA]</scope>
    <source>
        <strain evidence="4 5">DSM 20249</strain>
    </source>
</reference>
<dbReference type="GO" id="GO:0003677">
    <property type="term" value="F:DNA binding"/>
    <property type="evidence" value="ECO:0007669"/>
    <property type="project" value="UniProtKB-UniRule"/>
</dbReference>
<evidence type="ECO:0000313" key="5">
    <source>
        <dbReference type="Proteomes" id="UP000234653"/>
    </source>
</evidence>
<evidence type="ECO:0000313" key="4">
    <source>
        <dbReference type="EMBL" id="AUI71888.1"/>
    </source>
</evidence>
<evidence type="ECO:0000256" key="1">
    <source>
        <dbReference type="ARBA" id="ARBA00023125"/>
    </source>
</evidence>
<gene>
    <name evidence="4" type="ORF">LA20249_06740</name>
</gene>
<dbReference type="InterPro" id="IPR001647">
    <property type="entry name" value="HTH_TetR"/>
</dbReference>
<dbReference type="Gene3D" id="1.10.357.10">
    <property type="entry name" value="Tetracycline Repressor, domain 2"/>
    <property type="match status" value="1"/>
</dbReference>
<organism evidence="4 5">
    <name type="scientific">Companilactobacillus alimentarius DSM 20249</name>
    <dbReference type="NCBI Taxonomy" id="1423720"/>
    <lineage>
        <taxon>Bacteria</taxon>
        <taxon>Bacillati</taxon>
        <taxon>Bacillota</taxon>
        <taxon>Bacilli</taxon>
        <taxon>Lactobacillales</taxon>
        <taxon>Lactobacillaceae</taxon>
        <taxon>Companilactobacillus</taxon>
    </lineage>
</organism>
<dbReference type="PANTHER" id="PTHR43479">
    <property type="entry name" value="ACREF/ENVCD OPERON REPRESSOR-RELATED"/>
    <property type="match status" value="1"/>
</dbReference>
<dbReference type="OrthoDB" id="9810250at2"/>
<dbReference type="RefSeq" id="WP_057738231.1">
    <property type="nucleotide sequence ID" value="NZ_AZDQ01000016.1"/>
</dbReference>
<dbReference type="AlphaFoldDB" id="A0A2K9HHM9"/>